<dbReference type="InterPro" id="IPR058982">
    <property type="entry name" value="Beta-barrel_AprE"/>
</dbReference>
<dbReference type="Proteomes" id="UP000053586">
    <property type="component" value="Unassembled WGS sequence"/>
</dbReference>
<sequence>MKQPTSAETSKHEDLDNSKNPGPHQRQNKKPAPSMFRQDAIDASFLQQYGGVCMLPKLSQVMLSICSLTLLIAIVIYLSTQSFFETINVTGWINTKTPNIEVRSQESAGIVKQVLVSNGSLVEAGETIAIIARSMGQALGDVGVEAKRTLILQEQSNRLAILQQNSASAMLSLQGLVLRYAQTGEQLAKIEYHQHKHQIQLDTAKQRWQMVKNLVAQGLISLTQLEQSEIQMLSLHQQDFELFMRAQTIQTNHYDLREQQLTNKQQQTQIDHEINLLNIQTQQQLDALLSDTQITVTAPSSGLVDNLQIAVGKSVSFDQVITQIAPVYPNYFVQLAIASHQVAFLQLDQQVQIKVDGFSYQKFGSLSGTVSHISEQVIAPQDIDGVTINTNQALYLVNVELDYTPPLSSIDSISLRSGMSISASINKQESTILTWLLKPLSDIARPEFTAKNVVI</sequence>
<reference evidence="4 5" key="2">
    <citation type="journal article" date="2017" name="Antonie Van Leeuwenhoek">
        <title>Rhizobium rhizosphaerae sp. nov., a novel species isolated from rice rhizosphere.</title>
        <authorList>
            <person name="Zhao J.J."/>
            <person name="Zhang J."/>
            <person name="Zhang R.J."/>
            <person name="Zhang C.W."/>
            <person name="Yin H.Q."/>
            <person name="Zhang X.X."/>
        </authorList>
    </citation>
    <scope>NUCLEOTIDE SEQUENCE [LARGE SCALE GENOMIC DNA]</scope>
    <source>
        <strain evidence="4 5">ACAM 611</strain>
    </source>
</reference>
<dbReference type="Pfam" id="PF26002">
    <property type="entry name" value="Beta-barrel_AprE"/>
    <property type="match status" value="1"/>
</dbReference>
<keyword evidence="2" id="KW-0812">Transmembrane</keyword>
<feature type="region of interest" description="Disordered" evidence="1">
    <location>
        <begin position="1"/>
        <end position="34"/>
    </location>
</feature>
<dbReference type="EMBL" id="BAET01000031">
    <property type="protein sequence ID" value="GAB56712.1"/>
    <property type="molecule type" value="Genomic_DNA"/>
</dbReference>
<dbReference type="PANTHER" id="PTHR30386:SF28">
    <property type="entry name" value="EXPORTED PROTEIN"/>
    <property type="match status" value="1"/>
</dbReference>
<reference evidence="4 5" key="1">
    <citation type="journal article" date="2012" name="J. Bacteriol.">
        <title>Genome sequence of proteorhodopsin-containing sea ice bacterium Glaciecola punicea ACAM 611T.</title>
        <authorList>
            <person name="Qin Q.-L."/>
            <person name="Xie B.-B."/>
            <person name="Shu Y.-L."/>
            <person name="Rong J.-C."/>
            <person name="Zhao D.-L."/>
            <person name="Zhang X.-Y."/>
            <person name="Chen X.-L."/>
            <person name="Zhou B.-C."/>
            <person name="Zhanga Y.-Z."/>
        </authorList>
    </citation>
    <scope>NUCLEOTIDE SEQUENCE [LARGE SCALE GENOMIC DNA]</scope>
    <source>
        <strain evidence="4 5">ACAM 611</strain>
    </source>
</reference>
<evidence type="ECO:0000256" key="2">
    <source>
        <dbReference type="SAM" id="Phobius"/>
    </source>
</evidence>
<evidence type="ECO:0000259" key="3">
    <source>
        <dbReference type="Pfam" id="PF26002"/>
    </source>
</evidence>
<gene>
    <name evidence="4" type="ORF">GPUN_2597</name>
</gene>
<name>H5TEI5_9ALTE</name>
<keyword evidence="2" id="KW-0472">Membrane</keyword>
<evidence type="ECO:0000313" key="4">
    <source>
        <dbReference type="EMBL" id="GAB56712.1"/>
    </source>
</evidence>
<keyword evidence="2" id="KW-1133">Transmembrane helix</keyword>
<evidence type="ECO:0000313" key="5">
    <source>
        <dbReference type="Proteomes" id="UP000053586"/>
    </source>
</evidence>
<dbReference type="InterPro" id="IPR050739">
    <property type="entry name" value="MFP"/>
</dbReference>
<dbReference type="PANTHER" id="PTHR30386">
    <property type="entry name" value="MEMBRANE FUSION SUBUNIT OF EMRAB-TOLC MULTIDRUG EFFLUX PUMP"/>
    <property type="match status" value="1"/>
</dbReference>
<dbReference type="eggNOG" id="COG0845">
    <property type="taxonomic scope" value="Bacteria"/>
</dbReference>
<comment type="caution">
    <text evidence="4">The sequence shown here is derived from an EMBL/GenBank/DDBJ whole genome shotgun (WGS) entry which is preliminary data.</text>
</comment>
<dbReference type="RefSeq" id="WP_006007158.1">
    <property type="nucleotide sequence ID" value="NZ_BAET01000031.1"/>
</dbReference>
<feature type="transmembrane region" description="Helical" evidence="2">
    <location>
        <begin position="61"/>
        <end position="79"/>
    </location>
</feature>
<feature type="domain" description="AprE-like beta-barrel" evidence="3">
    <location>
        <begin position="333"/>
        <end position="426"/>
    </location>
</feature>
<keyword evidence="5" id="KW-1185">Reference proteome</keyword>
<accession>H5TEI5</accession>
<dbReference type="PRINTS" id="PR01490">
    <property type="entry name" value="RTXTOXIND"/>
</dbReference>
<dbReference type="OrthoDB" id="9775513at2"/>
<organism evidence="4 5">
    <name type="scientific">Glaciecola punicea ACAM 611</name>
    <dbReference type="NCBI Taxonomy" id="1121923"/>
    <lineage>
        <taxon>Bacteria</taxon>
        <taxon>Pseudomonadati</taxon>
        <taxon>Pseudomonadota</taxon>
        <taxon>Gammaproteobacteria</taxon>
        <taxon>Alteromonadales</taxon>
        <taxon>Alteromonadaceae</taxon>
        <taxon>Glaciecola</taxon>
    </lineage>
</organism>
<protein>
    <submittedName>
        <fullName evidence="4">HlyD family secretion protein</fullName>
    </submittedName>
</protein>
<dbReference type="AlphaFoldDB" id="H5TEI5"/>
<dbReference type="STRING" id="56804.BAE46_04590"/>
<dbReference type="Gene3D" id="2.40.30.170">
    <property type="match status" value="1"/>
</dbReference>
<evidence type="ECO:0000256" key="1">
    <source>
        <dbReference type="SAM" id="MobiDB-lite"/>
    </source>
</evidence>
<proteinExistence type="predicted"/>